<dbReference type="PANTHER" id="PTHR43576:SF3">
    <property type="entry name" value="ALPHA-L-ARABINOFURANOSIDASE C"/>
    <property type="match status" value="1"/>
</dbReference>
<protein>
    <recommendedName>
        <fullName evidence="2">CBM2 domain-containing protein</fullName>
    </recommendedName>
</protein>
<reference evidence="3 4" key="1">
    <citation type="journal article" date="2021" name="Int. J. Syst. Evol. Microbiol.">
        <title>Reticulibacter mediterranei gen. nov., sp. nov., within the new family Reticulibacteraceae fam. nov., and Ktedonospora formicarum gen. nov., sp. nov., Ktedonobacter robiniae sp. nov., Dictyobacter formicarum sp. nov. and Dictyobacter arantiisoli sp. nov., belonging to the class Ktedonobacteria.</title>
        <authorList>
            <person name="Yabe S."/>
            <person name="Zheng Y."/>
            <person name="Wang C.M."/>
            <person name="Sakai Y."/>
            <person name="Abe K."/>
            <person name="Yokota A."/>
            <person name="Donadio S."/>
            <person name="Cavaletti L."/>
            <person name="Monciardini P."/>
        </authorList>
    </citation>
    <scope>NUCLEOTIDE SEQUENCE [LARGE SCALE GENOMIC DNA]</scope>
    <source>
        <strain evidence="3 4">SOSP1-30</strain>
    </source>
</reference>
<dbReference type="PROSITE" id="PS51173">
    <property type="entry name" value="CBM2"/>
    <property type="match status" value="1"/>
</dbReference>
<dbReference type="SUPFAM" id="SSF49384">
    <property type="entry name" value="Carbohydrate-binding domain"/>
    <property type="match status" value="1"/>
</dbReference>
<dbReference type="SUPFAM" id="SSF51011">
    <property type="entry name" value="Glycosyl hydrolase domain"/>
    <property type="match status" value="1"/>
</dbReference>
<comment type="caution">
    <text evidence="3">The sequence shown here is derived from an EMBL/GenBank/DDBJ whole genome shotgun (WGS) entry which is preliminary data.</text>
</comment>
<dbReference type="InterPro" id="IPR001919">
    <property type="entry name" value="CBD2"/>
</dbReference>
<accession>A0ABQ3UVI9</accession>
<dbReference type="Proteomes" id="UP000654345">
    <property type="component" value="Unassembled WGS sequence"/>
</dbReference>
<dbReference type="EMBL" id="BNJG01000002">
    <property type="protein sequence ID" value="GHO56685.1"/>
    <property type="molecule type" value="Genomic_DNA"/>
</dbReference>
<evidence type="ECO:0000256" key="1">
    <source>
        <dbReference type="SAM" id="MobiDB-lite"/>
    </source>
</evidence>
<evidence type="ECO:0000313" key="4">
    <source>
        <dbReference type="Proteomes" id="UP000654345"/>
    </source>
</evidence>
<feature type="region of interest" description="Disordered" evidence="1">
    <location>
        <begin position="494"/>
        <end position="527"/>
    </location>
</feature>
<sequence length="635" mass="65603">MLSILVVSPLSHAAAATSAQVTINAGQPLGTLPNTSEGINTAVWNGNMLDSAAVTALGNAHVNVVRYPGGSTSDVYHWQSNTTVSGQSYANPSNTFDAFMGVVQNIGAQPIITVNYGSGTPQEAAGWVQYANKGGSGYSGPVPTYTGGSSTGHTYGIKYWEIGNELYGNGSYTANWEYDTHSKKGATAYAQNAVQMIQAMKAVDPTIKVGVVLTTPGDWPNGSVDTTDGDTMDWNHTVLSIAGPYMDFGVIHWYTDYASGGNYTDAGLLGSPAEIAGKVATLRSLYTQYLGSRASQTGIAVTEMNSNGGGYAPGKQTVSLVNGLFLADAYMTWLENGVFNVDWWAEHNGISTSGDNSSSLYGTANYGDMGVLSNGSSSGGVSEPPADTPFPPYYGLEMLGHVFSPGDTQVSSSSNQSLVAVHAVKQANGNLAVLLINKDPNTTYNVSLSLNGYSAGANATLYTYGENSSAITSTQGSSSSVSIAPYSLTTVVLQPGTGGTPTPTPTTPTPTPTNTPTNTPTPTPPPSGTCKVVYTVTNQWPGGFGASIAITNTGSTAINGWTLKFTFPNGQTVTQGWNGTFSQQGSNVTITNLSYNGSIAPGTTLSSPPGFNGSWSGSNQAPTSFTLNGAPCSTS</sequence>
<evidence type="ECO:0000259" key="2">
    <source>
        <dbReference type="PROSITE" id="PS51173"/>
    </source>
</evidence>
<evidence type="ECO:0000313" key="3">
    <source>
        <dbReference type="EMBL" id="GHO56685.1"/>
    </source>
</evidence>
<dbReference type="PANTHER" id="PTHR43576">
    <property type="entry name" value="ALPHA-L-ARABINOFURANOSIDASE C-RELATED"/>
    <property type="match status" value="1"/>
</dbReference>
<dbReference type="InterPro" id="IPR008965">
    <property type="entry name" value="CBM2/CBM3_carb-bd_dom_sf"/>
</dbReference>
<dbReference type="InterPro" id="IPR012291">
    <property type="entry name" value="CBM2_carb-bd_dom_sf"/>
</dbReference>
<organism evidence="3 4">
    <name type="scientific">Ktedonobacter robiniae</name>
    <dbReference type="NCBI Taxonomy" id="2778365"/>
    <lineage>
        <taxon>Bacteria</taxon>
        <taxon>Bacillati</taxon>
        <taxon>Chloroflexota</taxon>
        <taxon>Ktedonobacteria</taxon>
        <taxon>Ktedonobacterales</taxon>
        <taxon>Ktedonobacteraceae</taxon>
        <taxon>Ktedonobacter</taxon>
    </lineage>
</organism>
<dbReference type="Pfam" id="PF00553">
    <property type="entry name" value="CBM_2"/>
    <property type="match status" value="1"/>
</dbReference>
<proteinExistence type="predicted"/>
<dbReference type="InterPro" id="IPR017853">
    <property type="entry name" value="GH"/>
</dbReference>
<dbReference type="Gene3D" id="3.20.20.80">
    <property type="entry name" value="Glycosidases"/>
    <property type="match status" value="1"/>
</dbReference>
<name>A0ABQ3UVI9_9CHLR</name>
<feature type="compositionally biased region" description="Pro residues" evidence="1">
    <location>
        <begin position="502"/>
        <end position="527"/>
    </location>
</feature>
<keyword evidence="4" id="KW-1185">Reference proteome</keyword>
<dbReference type="Gene3D" id="2.60.40.290">
    <property type="match status" value="1"/>
</dbReference>
<dbReference type="SUPFAM" id="SSF51445">
    <property type="entry name" value="(Trans)glycosidases"/>
    <property type="match status" value="1"/>
</dbReference>
<feature type="domain" description="CBM2" evidence="2">
    <location>
        <begin position="523"/>
        <end position="635"/>
    </location>
</feature>
<dbReference type="Gene3D" id="2.60.40.1180">
    <property type="entry name" value="Golgi alpha-mannosidase II"/>
    <property type="match status" value="1"/>
</dbReference>
<dbReference type="InterPro" id="IPR013780">
    <property type="entry name" value="Glyco_hydro_b"/>
</dbReference>
<dbReference type="SMART" id="SM00637">
    <property type="entry name" value="CBD_II"/>
    <property type="match status" value="1"/>
</dbReference>
<gene>
    <name evidence="3" type="ORF">KSB_51600</name>
</gene>